<evidence type="ECO:0000256" key="7">
    <source>
        <dbReference type="ARBA" id="ARBA00022915"/>
    </source>
</evidence>
<reference evidence="16" key="1">
    <citation type="submission" date="2020-10" db="EMBL/GenBank/DDBJ databases">
        <authorList>
            <person name="Gilroy R."/>
        </authorList>
    </citation>
    <scope>NUCLEOTIDE SEQUENCE</scope>
    <source>
        <strain evidence="16">CHK195-4489</strain>
    </source>
</reference>
<evidence type="ECO:0000313" key="16">
    <source>
        <dbReference type="EMBL" id="HIU29968.1"/>
    </source>
</evidence>
<dbReference type="PANTHER" id="PTHR12128:SF66">
    <property type="entry name" value="4-HYDROXY-2-OXOGLUTARATE ALDOLASE, MITOCHONDRIAL"/>
    <property type="match status" value="1"/>
</dbReference>
<dbReference type="InterPro" id="IPR002220">
    <property type="entry name" value="DapA-like"/>
</dbReference>
<keyword evidence="10 12" id="KW-0704">Schiff base</keyword>
<organism evidence="16 17">
    <name type="scientific">Candidatus Egerieisoma faecipullorum</name>
    <dbReference type="NCBI Taxonomy" id="2840963"/>
    <lineage>
        <taxon>Bacteria</taxon>
        <taxon>Bacillati</taxon>
        <taxon>Bacillota</taxon>
        <taxon>Clostridia</taxon>
        <taxon>Eubacteriales</taxon>
        <taxon>Clostridiaceae</taxon>
        <taxon>Clostridiaceae incertae sedis</taxon>
        <taxon>Candidatus Egerieisoma</taxon>
    </lineage>
</organism>
<dbReference type="Gene3D" id="3.20.20.70">
    <property type="entry name" value="Aldolase class I"/>
    <property type="match status" value="1"/>
</dbReference>
<gene>
    <name evidence="12" type="primary">dapA</name>
    <name evidence="16" type="ORF">IAD50_06705</name>
</gene>
<evidence type="ECO:0000256" key="2">
    <source>
        <dbReference type="ARBA" id="ARBA00005120"/>
    </source>
</evidence>
<evidence type="ECO:0000256" key="6">
    <source>
        <dbReference type="ARBA" id="ARBA00022605"/>
    </source>
</evidence>
<evidence type="ECO:0000256" key="4">
    <source>
        <dbReference type="ARBA" id="ARBA00012086"/>
    </source>
</evidence>
<comment type="pathway">
    <text evidence="2 12">Amino-acid biosynthesis; L-lysine biosynthesis via DAP pathway; (S)-tetrahydrodipicolinate from L-aspartate: step 3/4.</text>
</comment>
<dbReference type="EC" id="4.3.3.7" evidence="4 12"/>
<dbReference type="PIRSF" id="PIRSF001365">
    <property type="entry name" value="DHDPS"/>
    <property type="match status" value="1"/>
</dbReference>
<feature type="site" description="Part of a proton relay during catalysis" evidence="12">
    <location>
        <position position="48"/>
    </location>
</feature>
<feature type="active site" description="Proton donor/acceptor" evidence="12 14">
    <location>
        <position position="137"/>
    </location>
</feature>
<comment type="catalytic activity">
    <reaction evidence="11 12">
        <text>L-aspartate 4-semialdehyde + pyruvate = (2S,4S)-4-hydroxy-2,3,4,5-tetrahydrodipicolinate + H2O + H(+)</text>
        <dbReference type="Rhea" id="RHEA:34171"/>
        <dbReference type="ChEBI" id="CHEBI:15361"/>
        <dbReference type="ChEBI" id="CHEBI:15377"/>
        <dbReference type="ChEBI" id="CHEBI:15378"/>
        <dbReference type="ChEBI" id="CHEBI:67139"/>
        <dbReference type="ChEBI" id="CHEBI:537519"/>
        <dbReference type="EC" id="4.3.3.7"/>
    </reaction>
</comment>
<evidence type="ECO:0000256" key="5">
    <source>
        <dbReference type="ARBA" id="ARBA00022490"/>
    </source>
</evidence>
<dbReference type="HAMAP" id="MF_00418">
    <property type="entry name" value="DapA"/>
    <property type="match status" value="1"/>
</dbReference>
<dbReference type="PROSITE" id="PS00665">
    <property type="entry name" value="DHDPS_1"/>
    <property type="match status" value="1"/>
</dbReference>
<dbReference type="PRINTS" id="PR00146">
    <property type="entry name" value="DHPICSNTHASE"/>
</dbReference>
<comment type="caution">
    <text evidence="16">The sequence shown here is derived from an EMBL/GenBank/DDBJ whole genome shotgun (WGS) entry which is preliminary data.</text>
</comment>
<keyword evidence="9 12" id="KW-0456">Lyase</keyword>
<evidence type="ECO:0000256" key="15">
    <source>
        <dbReference type="PIRSR" id="PIRSR001365-2"/>
    </source>
</evidence>
<name>A0A9D1I807_9CLOT</name>
<evidence type="ECO:0000256" key="1">
    <source>
        <dbReference type="ARBA" id="ARBA00003294"/>
    </source>
</evidence>
<evidence type="ECO:0000256" key="10">
    <source>
        <dbReference type="ARBA" id="ARBA00023270"/>
    </source>
</evidence>
<evidence type="ECO:0000256" key="3">
    <source>
        <dbReference type="ARBA" id="ARBA00007592"/>
    </source>
</evidence>
<dbReference type="Pfam" id="PF00701">
    <property type="entry name" value="DHDPS"/>
    <property type="match status" value="1"/>
</dbReference>
<dbReference type="CDD" id="cd00950">
    <property type="entry name" value="DHDPS"/>
    <property type="match status" value="1"/>
</dbReference>
<evidence type="ECO:0000313" key="17">
    <source>
        <dbReference type="Proteomes" id="UP000824089"/>
    </source>
</evidence>
<dbReference type="GO" id="GO:0009089">
    <property type="term" value="P:lysine biosynthetic process via diaminopimelate"/>
    <property type="evidence" value="ECO:0007669"/>
    <property type="project" value="UniProtKB-UniRule"/>
</dbReference>
<dbReference type="SUPFAM" id="SSF51569">
    <property type="entry name" value="Aldolase"/>
    <property type="match status" value="1"/>
</dbReference>
<dbReference type="GO" id="GO:0008840">
    <property type="term" value="F:4-hydroxy-tetrahydrodipicolinate synthase activity"/>
    <property type="evidence" value="ECO:0007669"/>
    <property type="project" value="UniProtKB-UniRule"/>
</dbReference>
<evidence type="ECO:0000256" key="11">
    <source>
        <dbReference type="ARBA" id="ARBA00047836"/>
    </source>
</evidence>
<comment type="subunit">
    <text evidence="12">Homotetramer; dimer of dimers.</text>
</comment>
<keyword evidence="8 12" id="KW-0457">Lysine biosynthesis</keyword>
<dbReference type="GO" id="GO:0005829">
    <property type="term" value="C:cytosol"/>
    <property type="evidence" value="ECO:0007669"/>
    <property type="project" value="TreeGrafter"/>
</dbReference>
<evidence type="ECO:0000256" key="8">
    <source>
        <dbReference type="ARBA" id="ARBA00023154"/>
    </source>
</evidence>
<dbReference type="InterPro" id="IPR020624">
    <property type="entry name" value="Schiff_base-form_aldolases_CS"/>
</dbReference>
<dbReference type="SMART" id="SM01130">
    <property type="entry name" value="DHDPS"/>
    <property type="match status" value="1"/>
</dbReference>
<comment type="function">
    <text evidence="1 12">Catalyzes the condensation of (S)-aspartate-beta-semialdehyde [(S)-ASA] and pyruvate to 4-hydroxy-tetrahydrodipicolinate (HTPA).</text>
</comment>
<evidence type="ECO:0000256" key="9">
    <source>
        <dbReference type="ARBA" id="ARBA00023239"/>
    </source>
</evidence>
<keyword evidence="6 12" id="KW-0028">Amino-acid biosynthesis</keyword>
<evidence type="ECO:0000256" key="13">
    <source>
        <dbReference type="PIRNR" id="PIRNR001365"/>
    </source>
</evidence>
<feature type="binding site" evidence="12 15">
    <location>
        <position position="207"/>
    </location>
    <ligand>
        <name>pyruvate</name>
        <dbReference type="ChEBI" id="CHEBI:15361"/>
    </ligand>
</feature>
<sequence length="295" mass="31907">MKKTVFTGSGVAIATPMHEDGSVNFECLDALIDFHLENKTDSIISCGTTGESATLSHEEHCKVLEHTIRRVNKRIPVIAGVGSNDTAYSLELAKEAAAYGADALLSVTPYYNKASQAGLVKHFTYVADRVDLPMILYNVPSRTGCSIQPETYLELSKHPNIVATKEANGNISAIAKTIALCGDELDIYSGNDDQVLPILALGGKGVISVFANICPAETHDICEKFFQGDLAGSRELFLKYLPLMEDLFMDVNPIPVKEAMNMMGMECGPCRLPLCEMSPAAKEKLAAALKKYGLI</sequence>
<comment type="caution">
    <text evidence="12">Was originally thought to be a dihydrodipicolinate synthase (DHDPS), catalyzing the condensation of (S)-aspartate-beta-semialdehyde [(S)-ASA] and pyruvate to dihydrodipicolinate (DHDP). However, it was shown in E.coli that the product of the enzymatic reaction is not dihydrodipicolinate but in fact (4S)-4-hydroxy-2,3,4,5-tetrahydro-(2S)-dipicolinic acid (HTPA), and that the consecutive dehydration reaction leading to DHDP is not spontaneous but catalyzed by DapB.</text>
</comment>
<dbReference type="Proteomes" id="UP000824089">
    <property type="component" value="Unassembled WGS sequence"/>
</dbReference>
<keyword evidence="7 12" id="KW-0220">Diaminopimelate biosynthesis</keyword>
<dbReference type="InterPro" id="IPR005263">
    <property type="entry name" value="DapA"/>
</dbReference>
<keyword evidence="5 12" id="KW-0963">Cytoplasm</keyword>
<proteinExistence type="inferred from homology"/>
<dbReference type="NCBIfam" id="TIGR00674">
    <property type="entry name" value="dapA"/>
    <property type="match status" value="1"/>
</dbReference>
<evidence type="ECO:0000256" key="14">
    <source>
        <dbReference type="PIRSR" id="PIRSR001365-1"/>
    </source>
</evidence>
<accession>A0A9D1I807</accession>
<evidence type="ECO:0000256" key="12">
    <source>
        <dbReference type="HAMAP-Rule" id="MF_00418"/>
    </source>
</evidence>
<dbReference type="PANTHER" id="PTHR12128">
    <property type="entry name" value="DIHYDRODIPICOLINATE SYNTHASE"/>
    <property type="match status" value="1"/>
</dbReference>
<dbReference type="EMBL" id="DVMM01000138">
    <property type="protein sequence ID" value="HIU29968.1"/>
    <property type="molecule type" value="Genomic_DNA"/>
</dbReference>
<comment type="similarity">
    <text evidence="3 12 13">Belongs to the DapA family.</text>
</comment>
<comment type="subcellular location">
    <subcellularLocation>
        <location evidence="12">Cytoplasm</location>
    </subcellularLocation>
</comment>
<dbReference type="InterPro" id="IPR013785">
    <property type="entry name" value="Aldolase_TIM"/>
</dbReference>
<protein>
    <recommendedName>
        <fullName evidence="4 12">4-hydroxy-tetrahydrodipicolinate synthase</fullName>
        <shortName evidence="12">HTPA synthase</shortName>
        <ecNumber evidence="4 12">4.3.3.7</ecNumber>
    </recommendedName>
</protein>
<feature type="active site" description="Schiff-base intermediate with substrate" evidence="12 14">
    <location>
        <position position="165"/>
    </location>
</feature>
<reference evidence="16" key="2">
    <citation type="journal article" date="2021" name="PeerJ">
        <title>Extensive microbial diversity within the chicken gut microbiome revealed by metagenomics and culture.</title>
        <authorList>
            <person name="Gilroy R."/>
            <person name="Ravi A."/>
            <person name="Getino M."/>
            <person name="Pursley I."/>
            <person name="Horton D.L."/>
            <person name="Alikhan N.F."/>
            <person name="Baker D."/>
            <person name="Gharbi K."/>
            <person name="Hall N."/>
            <person name="Watson M."/>
            <person name="Adriaenssens E.M."/>
            <person name="Foster-Nyarko E."/>
            <person name="Jarju S."/>
            <person name="Secka A."/>
            <person name="Antonio M."/>
            <person name="Oren A."/>
            <person name="Chaudhuri R.R."/>
            <person name="La Ragione R."/>
            <person name="Hildebrand F."/>
            <person name="Pallen M.J."/>
        </authorList>
    </citation>
    <scope>NUCLEOTIDE SEQUENCE</scope>
    <source>
        <strain evidence="16">CHK195-4489</strain>
    </source>
</reference>
<feature type="binding site" evidence="12 15">
    <location>
        <position position="49"/>
    </location>
    <ligand>
        <name>pyruvate</name>
        <dbReference type="ChEBI" id="CHEBI:15361"/>
    </ligand>
</feature>
<dbReference type="AlphaFoldDB" id="A0A9D1I807"/>
<feature type="site" description="Part of a proton relay during catalysis" evidence="12">
    <location>
        <position position="111"/>
    </location>
</feature>
<dbReference type="GO" id="GO:0019877">
    <property type="term" value="P:diaminopimelate biosynthetic process"/>
    <property type="evidence" value="ECO:0007669"/>
    <property type="project" value="UniProtKB-UniRule"/>
</dbReference>